<dbReference type="EMBL" id="LAQS01000005">
    <property type="protein sequence ID" value="KKZ75110.1"/>
    <property type="molecule type" value="Genomic_DNA"/>
</dbReference>
<proteinExistence type="predicted"/>
<gene>
    <name evidence="1" type="ORF">VO63_04750</name>
</gene>
<accession>A0A2P2GUF5</accession>
<protein>
    <submittedName>
        <fullName evidence="1">Uncharacterized protein</fullName>
    </submittedName>
</protein>
<name>A0A2P2GUF5_STREW</name>
<dbReference type="Proteomes" id="UP000265325">
    <property type="component" value="Unassembled WGS sequence"/>
</dbReference>
<organism evidence="1 2">
    <name type="scientific">Streptomyces showdoensis</name>
    <dbReference type="NCBI Taxonomy" id="68268"/>
    <lineage>
        <taxon>Bacteria</taxon>
        <taxon>Bacillati</taxon>
        <taxon>Actinomycetota</taxon>
        <taxon>Actinomycetes</taxon>
        <taxon>Kitasatosporales</taxon>
        <taxon>Streptomycetaceae</taxon>
        <taxon>Streptomyces</taxon>
    </lineage>
</organism>
<reference evidence="1 2" key="1">
    <citation type="submission" date="2015-05" db="EMBL/GenBank/DDBJ databases">
        <title>Draft Genome assembly of Streptomyces showdoensis.</title>
        <authorList>
            <person name="Thapa K.K."/>
            <person name="Metsa-Ketela M."/>
        </authorList>
    </citation>
    <scope>NUCLEOTIDE SEQUENCE [LARGE SCALE GENOMIC DNA]</scope>
    <source>
        <strain evidence="1 2">ATCC 15227</strain>
    </source>
</reference>
<keyword evidence="2" id="KW-1185">Reference proteome</keyword>
<comment type="caution">
    <text evidence="1">The sequence shown here is derived from an EMBL/GenBank/DDBJ whole genome shotgun (WGS) entry which is preliminary data.</text>
</comment>
<dbReference type="AlphaFoldDB" id="A0A2P2GUF5"/>
<sequence>MQHFDRGAAVSARLRPGIATESGTVIAFRPDPDVFGFARDGGPHVVGFREGVVAAVGAYARGGRRAATADSGCGSYRIESGAGTAIAAGTENAAGTGAPPTGAWACRRPGHEAEGNDGESRGCEGVALPHVPLVTGFAPPYLCPASPRPSGPTGP</sequence>
<evidence type="ECO:0000313" key="1">
    <source>
        <dbReference type="EMBL" id="KKZ75110.1"/>
    </source>
</evidence>
<evidence type="ECO:0000313" key="2">
    <source>
        <dbReference type="Proteomes" id="UP000265325"/>
    </source>
</evidence>